<organism evidence="3 4">
    <name type="scientific">Beauveria bassiana D1-5</name>
    <dbReference type="NCBI Taxonomy" id="1245745"/>
    <lineage>
        <taxon>Eukaryota</taxon>
        <taxon>Fungi</taxon>
        <taxon>Dikarya</taxon>
        <taxon>Ascomycota</taxon>
        <taxon>Pezizomycotina</taxon>
        <taxon>Sordariomycetes</taxon>
        <taxon>Hypocreomycetidae</taxon>
        <taxon>Hypocreales</taxon>
        <taxon>Cordycipitaceae</taxon>
        <taxon>Beauveria</taxon>
    </lineage>
</organism>
<feature type="region of interest" description="Disordered" evidence="2">
    <location>
        <begin position="86"/>
        <end position="131"/>
    </location>
</feature>
<reference evidence="3 4" key="1">
    <citation type="submission" date="2012-10" db="EMBL/GenBank/DDBJ databases">
        <title>Genome sequencing and analysis of entomopathogenic fungi Beauveria bassiana D1-5.</title>
        <authorList>
            <person name="Li Q."/>
            <person name="Wang L."/>
            <person name="Zhang Z."/>
            <person name="Wang Q."/>
            <person name="Ren J."/>
            <person name="Wang M."/>
            <person name="Xu W."/>
            <person name="Wang J."/>
            <person name="Lu Y."/>
            <person name="Du Q."/>
            <person name="Sun Z."/>
        </authorList>
    </citation>
    <scope>NUCLEOTIDE SEQUENCE [LARGE SCALE GENOMIC DNA]</scope>
    <source>
        <strain evidence="3 4">D1-5</strain>
    </source>
</reference>
<feature type="compositionally biased region" description="Basic residues" evidence="2">
    <location>
        <begin position="93"/>
        <end position="107"/>
    </location>
</feature>
<feature type="coiled-coil region" evidence="1">
    <location>
        <begin position="224"/>
        <end position="281"/>
    </location>
</feature>
<keyword evidence="1" id="KW-0175">Coiled coil</keyword>
<evidence type="ECO:0000256" key="1">
    <source>
        <dbReference type="SAM" id="Coils"/>
    </source>
</evidence>
<protein>
    <recommendedName>
        <fullName evidence="5">Chromosome partition protein Smc</fullName>
    </recommendedName>
</protein>
<sequence length="324" mass="35584">MNTFQKRLLEEFSGIRDLLETNTDVSYNAFAAVFQGLIDSAKRSFDAQAAKAAEVAAIPEAFKTLETENTKLKELLSGVQTRLQHLTSTRAQQPKRHGSPKKGHGKRGRVDGSTSQTDSSPEAGPEPQPGFDEQLLYSHLAIIETGHVRLEADQKSLEADKKSLEADKKSLEAAQIRLDAAQTRLDAAQTRLDAGEIRLEASLNLLKADQQQPNKRLETSKTGLRDAQTRLDAGQERLRDGQKRLAAADRVRTSSERIAEVAELQRRLDAIKARIDVFKKKVDLAEGHLRNVRPIIDFLIKKGLLSDAADVAVPGSPGTPGDDL</sequence>
<evidence type="ECO:0000313" key="3">
    <source>
        <dbReference type="EMBL" id="KGQ08653.1"/>
    </source>
</evidence>
<comment type="caution">
    <text evidence="3">The sequence shown here is derived from an EMBL/GenBank/DDBJ whole genome shotgun (WGS) entry which is preliminary data.</text>
</comment>
<evidence type="ECO:0000313" key="4">
    <source>
        <dbReference type="Proteomes" id="UP000030106"/>
    </source>
</evidence>
<evidence type="ECO:0008006" key="5">
    <source>
        <dbReference type="Google" id="ProtNLM"/>
    </source>
</evidence>
<dbReference type="HOGENOM" id="CLU_857868_0_0_1"/>
<accession>A0A0A2VM42</accession>
<gene>
    <name evidence="3" type="ORF">BBAD15_g6019</name>
</gene>
<evidence type="ECO:0000256" key="2">
    <source>
        <dbReference type="SAM" id="MobiDB-lite"/>
    </source>
</evidence>
<dbReference type="AlphaFoldDB" id="A0A0A2VM42"/>
<dbReference type="Proteomes" id="UP000030106">
    <property type="component" value="Unassembled WGS sequence"/>
</dbReference>
<name>A0A0A2VM42_BEABA</name>
<dbReference type="SUPFAM" id="SSF57997">
    <property type="entry name" value="Tropomyosin"/>
    <property type="match status" value="1"/>
</dbReference>
<dbReference type="EMBL" id="ANFO01000562">
    <property type="protein sequence ID" value="KGQ08653.1"/>
    <property type="molecule type" value="Genomic_DNA"/>
</dbReference>
<feature type="coiled-coil region" evidence="1">
    <location>
        <begin position="147"/>
        <end position="198"/>
    </location>
</feature>
<proteinExistence type="predicted"/>